<dbReference type="KEGG" id="chyd:H4K34_01855"/>
<gene>
    <name evidence="9" type="ORF">H4K34_01855</name>
</gene>
<feature type="transmembrane region" description="Helical" evidence="7">
    <location>
        <begin position="12"/>
        <end position="31"/>
    </location>
</feature>
<dbReference type="GO" id="GO:0005886">
    <property type="term" value="C:plasma membrane"/>
    <property type="evidence" value="ECO:0007669"/>
    <property type="project" value="UniProtKB-SubCell"/>
</dbReference>
<keyword evidence="6" id="KW-0813">Transport</keyword>
<evidence type="ECO:0000256" key="3">
    <source>
        <dbReference type="ARBA" id="ARBA00022692"/>
    </source>
</evidence>
<proteinExistence type="inferred from homology"/>
<dbReference type="RefSeq" id="WP_210759138.1">
    <property type="nucleotide sequence ID" value="NZ_CP060139.1"/>
</dbReference>
<comment type="similarity">
    <text evidence="6">Belongs to the exbB/tolQ family.</text>
</comment>
<evidence type="ECO:0000256" key="6">
    <source>
        <dbReference type="RuleBase" id="RU004057"/>
    </source>
</evidence>
<comment type="subcellular location">
    <subcellularLocation>
        <location evidence="1">Cell membrane</location>
        <topology evidence="1">Multi-pass membrane protein</topology>
    </subcellularLocation>
    <subcellularLocation>
        <location evidence="6">Membrane</location>
        <topology evidence="6">Multi-pass membrane protein</topology>
    </subcellularLocation>
</comment>
<evidence type="ECO:0000313" key="9">
    <source>
        <dbReference type="EMBL" id="QNR24611.1"/>
    </source>
</evidence>
<keyword evidence="2" id="KW-1003">Cell membrane</keyword>
<evidence type="ECO:0000256" key="5">
    <source>
        <dbReference type="ARBA" id="ARBA00023136"/>
    </source>
</evidence>
<evidence type="ECO:0000313" key="10">
    <source>
        <dbReference type="Proteomes" id="UP000516305"/>
    </source>
</evidence>
<keyword evidence="6" id="KW-0653">Protein transport</keyword>
<evidence type="ECO:0000256" key="7">
    <source>
        <dbReference type="SAM" id="Phobius"/>
    </source>
</evidence>
<keyword evidence="5 7" id="KW-0472">Membrane</keyword>
<sequence>MLEFFYMGGPLFMSLISLAQIAMFIAMILHFQGKDTRHLVREAGLLALALGILGQLIGLYEAFKGIEQMGGVSSAMLAGGLKVSMITTLYGLVGFIISRLYLLIRK</sequence>
<dbReference type="InterPro" id="IPR002898">
    <property type="entry name" value="MotA_ExbB_proton_chnl"/>
</dbReference>
<organism evidence="9 10">
    <name type="scientific">Croceimicrobium hydrocarbonivorans</name>
    <dbReference type="NCBI Taxonomy" id="2761580"/>
    <lineage>
        <taxon>Bacteria</taxon>
        <taxon>Pseudomonadati</taxon>
        <taxon>Bacteroidota</taxon>
        <taxon>Flavobacteriia</taxon>
        <taxon>Flavobacteriales</taxon>
        <taxon>Owenweeksiaceae</taxon>
        <taxon>Croceimicrobium</taxon>
    </lineage>
</organism>
<name>A0A7H0VFW3_9FLAO</name>
<feature type="transmembrane region" description="Helical" evidence="7">
    <location>
        <begin position="83"/>
        <end position="104"/>
    </location>
</feature>
<keyword evidence="4 7" id="KW-1133">Transmembrane helix</keyword>
<dbReference type="EMBL" id="CP060139">
    <property type="protein sequence ID" value="QNR24611.1"/>
    <property type="molecule type" value="Genomic_DNA"/>
</dbReference>
<feature type="domain" description="MotA/TolQ/ExbB proton channel" evidence="8">
    <location>
        <begin position="39"/>
        <end position="94"/>
    </location>
</feature>
<evidence type="ECO:0000259" key="8">
    <source>
        <dbReference type="Pfam" id="PF01618"/>
    </source>
</evidence>
<evidence type="ECO:0000256" key="4">
    <source>
        <dbReference type="ARBA" id="ARBA00022989"/>
    </source>
</evidence>
<evidence type="ECO:0000256" key="1">
    <source>
        <dbReference type="ARBA" id="ARBA00004651"/>
    </source>
</evidence>
<dbReference type="AlphaFoldDB" id="A0A7H0VFW3"/>
<evidence type="ECO:0000256" key="2">
    <source>
        <dbReference type="ARBA" id="ARBA00022475"/>
    </source>
</evidence>
<dbReference type="Pfam" id="PF01618">
    <property type="entry name" value="MotA_ExbB"/>
    <property type="match status" value="1"/>
</dbReference>
<dbReference type="GO" id="GO:0015031">
    <property type="term" value="P:protein transport"/>
    <property type="evidence" value="ECO:0007669"/>
    <property type="project" value="UniProtKB-KW"/>
</dbReference>
<dbReference type="Proteomes" id="UP000516305">
    <property type="component" value="Chromosome"/>
</dbReference>
<reference evidence="9 10" key="1">
    <citation type="submission" date="2020-08" db="EMBL/GenBank/DDBJ databases">
        <title>Croceimicrobium hydrocarbonivorans gen. nov., sp. nov., a novel marine bacterium isolated from a bacterial consortium that degrades polyethylene terephthalate.</title>
        <authorList>
            <person name="Liu R."/>
        </authorList>
    </citation>
    <scope>NUCLEOTIDE SEQUENCE [LARGE SCALE GENOMIC DNA]</scope>
    <source>
        <strain evidence="9 10">A20-9</strain>
    </source>
</reference>
<keyword evidence="10" id="KW-1185">Reference proteome</keyword>
<protein>
    <submittedName>
        <fullName evidence="9">MotA/TolQ/ExbB proton channel family protein</fullName>
    </submittedName>
</protein>
<keyword evidence="3 7" id="KW-0812">Transmembrane</keyword>
<feature type="transmembrane region" description="Helical" evidence="7">
    <location>
        <begin position="43"/>
        <end position="63"/>
    </location>
</feature>
<accession>A0A7H0VFW3</accession>